<reference evidence="3 4" key="1">
    <citation type="submission" date="2017-11" db="EMBL/GenBank/DDBJ databases">
        <title>De-novo sequencing of pomegranate (Punica granatum L.) genome.</title>
        <authorList>
            <person name="Akparov Z."/>
            <person name="Amiraslanov A."/>
            <person name="Hajiyeva S."/>
            <person name="Abbasov M."/>
            <person name="Kaur K."/>
            <person name="Hamwieh A."/>
            <person name="Solovyev V."/>
            <person name="Salamov A."/>
            <person name="Braich B."/>
            <person name="Kosarev P."/>
            <person name="Mahmoud A."/>
            <person name="Hajiyev E."/>
            <person name="Babayeva S."/>
            <person name="Izzatullayeva V."/>
            <person name="Mammadov A."/>
            <person name="Mammadov A."/>
            <person name="Sharifova S."/>
            <person name="Ojaghi J."/>
            <person name="Eynullazada K."/>
            <person name="Bayramov B."/>
            <person name="Abdulazimova A."/>
            <person name="Shahmuradov I."/>
        </authorList>
    </citation>
    <scope>NUCLEOTIDE SEQUENCE [LARGE SCALE GENOMIC DNA]</scope>
    <source>
        <strain evidence="4">cv. AG2017</strain>
        <tissue evidence="3">Leaf</tissue>
    </source>
</reference>
<comment type="caution">
    <text evidence="3">The sequence shown here is derived from an EMBL/GenBank/DDBJ whole genome shotgun (WGS) entry which is preliminary data.</text>
</comment>
<gene>
    <name evidence="3" type="ORF">CRG98_022431</name>
</gene>
<dbReference type="EMBL" id="PGOL01001531">
    <property type="protein sequence ID" value="PKI57141.1"/>
    <property type="molecule type" value="Genomic_DNA"/>
</dbReference>
<proteinExistence type="predicted"/>
<evidence type="ECO:0000313" key="4">
    <source>
        <dbReference type="Proteomes" id="UP000233551"/>
    </source>
</evidence>
<protein>
    <recommendedName>
        <fullName evidence="2">Retrovirus-related Pol polyprotein from transposon TNT 1-94-like beta-barrel domain-containing protein</fullName>
    </recommendedName>
</protein>
<evidence type="ECO:0000313" key="3">
    <source>
        <dbReference type="EMBL" id="PKI57141.1"/>
    </source>
</evidence>
<evidence type="ECO:0000259" key="2">
    <source>
        <dbReference type="Pfam" id="PF22936"/>
    </source>
</evidence>
<name>A0A2I0JLI2_PUNGR</name>
<feature type="region of interest" description="Disordered" evidence="1">
    <location>
        <begin position="148"/>
        <end position="170"/>
    </location>
</feature>
<organism evidence="3 4">
    <name type="scientific">Punica granatum</name>
    <name type="common">Pomegranate</name>
    <dbReference type="NCBI Taxonomy" id="22663"/>
    <lineage>
        <taxon>Eukaryota</taxon>
        <taxon>Viridiplantae</taxon>
        <taxon>Streptophyta</taxon>
        <taxon>Embryophyta</taxon>
        <taxon>Tracheophyta</taxon>
        <taxon>Spermatophyta</taxon>
        <taxon>Magnoliopsida</taxon>
        <taxon>eudicotyledons</taxon>
        <taxon>Gunneridae</taxon>
        <taxon>Pentapetalae</taxon>
        <taxon>rosids</taxon>
        <taxon>malvids</taxon>
        <taxon>Myrtales</taxon>
        <taxon>Lythraceae</taxon>
        <taxon>Punica</taxon>
    </lineage>
</organism>
<keyword evidence="4" id="KW-1185">Reference proteome</keyword>
<accession>A0A2I0JLI2</accession>
<feature type="compositionally biased region" description="Basic and acidic residues" evidence="1">
    <location>
        <begin position="148"/>
        <end position="158"/>
    </location>
</feature>
<dbReference type="Proteomes" id="UP000233551">
    <property type="component" value="Unassembled WGS sequence"/>
</dbReference>
<dbReference type="AlphaFoldDB" id="A0A2I0JLI2"/>
<dbReference type="CDD" id="cd09272">
    <property type="entry name" value="RNase_HI_RT_Ty1"/>
    <property type="match status" value="1"/>
</dbReference>
<dbReference type="Pfam" id="PF22936">
    <property type="entry name" value="Pol_BBD"/>
    <property type="match status" value="1"/>
</dbReference>
<evidence type="ECO:0000256" key="1">
    <source>
        <dbReference type="SAM" id="MobiDB-lite"/>
    </source>
</evidence>
<dbReference type="InterPro" id="IPR054722">
    <property type="entry name" value="PolX-like_BBD"/>
</dbReference>
<feature type="domain" description="Retrovirus-related Pol polyprotein from transposon TNT 1-94-like beta-barrel" evidence="2">
    <location>
        <begin position="56"/>
        <end position="116"/>
    </location>
</feature>
<sequence length="318" mass="35532">MNGKGKSVSPSATAGVVERDSDEGELVLVAAEVTKAHEDMNGDTLATISNSLETSWILESRCSYHMCPNREFFIMYEKIEGGKVLIGNNNACKVIGIGMVPVKMFDGMIISLSNVRVKFSIEVHRINGILDYVHSDLWGLSQSSQRAERREVEHKEQVEPSAEEIEGDDRPRYTKVIQSRDSMRWGATMTEEMESLPKNKKIVQCKWVYRKKKGIPRVESSGIKRGCCLVDNRDKVHGLSGSGEGEYLVEGLTGDFGIDLEKSVVYSDSQSAICLSKNNVYHERTKHIDVHYHFIGEAASQRVVEIEKIGTTNNPKTC</sequence>